<protein>
    <recommendedName>
        <fullName evidence="3">PDZ domain-containing protein</fullName>
    </recommendedName>
</protein>
<keyword evidence="2" id="KW-0143">Chaperone</keyword>
<dbReference type="SMART" id="SM00228">
    <property type="entry name" value="PDZ"/>
    <property type="match status" value="1"/>
</dbReference>
<accession>A0ABQ0DA92</accession>
<name>A0ABQ0DA92_9EUKA</name>
<dbReference type="InterPro" id="IPR001478">
    <property type="entry name" value="PDZ"/>
</dbReference>
<proteinExistence type="inferred from homology"/>
<organism evidence="4 5">
    <name type="scientific">Entamoeba nuttalli</name>
    <dbReference type="NCBI Taxonomy" id="412467"/>
    <lineage>
        <taxon>Eukaryota</taxon>
        <taxon>Amoebozoa</taxon>
        <taxon>Evosea</taxon>
        <taxon>Archamoebae</taxon>
        <taxon>Mastigamoebida</taxon>
        <taxon>Entamoebidae</taxon>
        <taxon>Entamoeba</taxon>
    </lineage>
</organism>
<dbReference type="Pfam" id="PF17820">
    <property type="entry name" value="PDZ_6"/>
    <property type="match status" value="1"/>
</dbReference>
<evidence type="ECO:0000313" key="4">
    <source>
        <dbReference type="EMBL" id="GAB1219774.1"/>
    </source>
</evidence>
<reference evidence="4 5" key="1">
    <citation type="journal article" date="2019" name="PLoS Negl. Trop. Dis.">
        <title>Whole genome sequencing of Entamoeba nuttalli reveals mammalian host-related molecular signatures and a novel octapeptide-repeat surface protein.</title>
        <authorList>
            <person name="Tanaka M."/>
            <person name="Makiuchi T."/>
            <person name="Komiyama T."/>
            <person name="Shiina T."/>
            <person name="Osaki K."/>
            <person name="Tachibana H."/>
        </authorList>
    </citation>
    <scope>NUCLEOTIDE SEQUENCE [LARGE SCALE GENOMIC DNA]</scope>
    <source>
        <strain evidence="4 5">P19-061405</strain>
    </source>
</reference>
<comment type="similarity">
    <text evidence="1">Belongs to the proteasome subunit p27 family.</text>
</comment>
<evidence type="ECO:0000259" key="3">
    <source>
        <dbReference type="SMART" id="SM00228"/>
    </source>
</evidence>
<dbReference type="Proteomes" id="UP001628156">
    <property type="component" value="Unassembled WGS sequence"/>
</dbReference>
<dbReference type="InterPro" id="IPR036034">
    <property type="entry name" value="PDZ_sf"/>
</dbReference>
<sequence length="191" mass="22321">MEHIKELQKERVRMEKRLEELTKYLNSPGIKDFKEVDEEGYPNPDSEMIISLRKIKHEFNCLETDYKNLMNDLTQSLYQIHEEALRYEQNNQQGEKITYDVQPLAIIKKIDYDSPAEKAGLQEGDIIIAFGGYKLKSGDKPLQKIAEITNQYSGTNGIEIDITRKGEILRTKLYPDQYNEHTHCGFFIIPY</sequence>
<dbReference type="InterPro" id="IPR040815">
    <property type="entry name" value="Nas2_N"/>
</dbReference>
<keyword evidence="5" id="KW-1185">Reference proteome</keyword>
<dbReference type="InterPro" id="IPR035269">
    <property type="entry name" value="PSMD9"/>
</dbReference>
<dbReference type="PANTHER" id="PTHR12651:SF1">
    <property type="entry name" value="26S PROTEASOME NON-ATPASE REGULATORY SUBUNIT 9"/>
    <property type="match status" value="1"/>
</dbReference>
<dbReference type="PANTHER" id="PTHR12651">
    <property type="entry name" value="26S PROTEASOME NON-ATPASE REGULATORY SUBUNIT 9"/>
    <property type="match status" value="1"/>
</dbReference>
<dbReference type="Pfam" id="PF18265">
    <property type="entry name" value="Nas2_N"/>
    <property type="match status" value="1"/>
</dbReference>
<dbReference type="InterPro" id="IPR041489">
    <property type="entry name" value="PDZ_6"/>
</dbReference>
<dbReference type="SUPFAM" id="SSF50156">
    <property type="entry name" value="PDZ domain-like"/>
    <property type="match status" value="1"/>
</dbReference>
<dbReference type="Gene3D" id="6.10.140.1710">
    <property type="match status" value="1"/>
</dbReference>
<feature type="domain" description="PDZ" evidence="3">
    <location>
        <begin position="93"/>
        <end position="166"/>
    </location>
</feature>
<evidence type="ECO:0000313" key="5">
    <source>
        <dbReference type="Proteomes" id="UP001628156"/>
    </source>
</evidence>
<dbReference type="EMBL" id="BAAFRS010000042">
    <property type="protein sequence ID" value="GAB1219774.1"/>
    <property type="molecule type" value="Genomic_DNA"/>
</dbReference>
<gene>
    <name evidence="4" type="ORF">ENUP19_0042G0018</name>
</gene>
<evidence type="ECO:0000256" key="1">
    <source>
        <dbReference type="ARBA" id="ARBA00005256"/>
    </source>
</evidence>
<comment type="caution">
    <text evidence="4">The sequence shown here is derived from an EMBL/GenBank/DDBJ whole genome shotgun (WGS) entry which is preliminary data.</text>
</comment>
<dbReference type="Gene3D" id="2.30.42.10">
    <property type="match status" value="1"/>
</dbReference>
<evidence type="ECO:0000256" key="2">
    <source>
        <dbReference type="ARBA" id="ARBA00023186"/>
    </source>
</evidence>